<keyword evidence="5 6" id="KW-0472">Membrane</keyword>
<dbReference type="CDD" id="cd13136">
    <property type="entry name" value="MATE_DinF_like"/>
    <property type="match status" value="1"/>
</dbReference>
<feature type="transmembrane region" description="Helical" evidence="6">
    <location>
        <begin position="295"/>
        <end position="312"/>
    </location>
</feature>
<keyword evidence="4 6" id="KW-1133">Transmembrane helix</keyword>
<dbReference type="NCBIfam" id="TIGR00797">
    <property type="entry name" value="matE"/>
    <property type="match status" value="1"/>
</dbReference>
<dbReference type="Pfam" id="PF01554">
    <property type="entry name" value="MatE"/>
    <property type="match status" value="1"/>
</dbReference>
<protein>
    <recommendedName>
        <fullName evidence="6">Protein DETOXIFICATION</fullName>
    </recommendedName>
    <alternativeName>
        <fullName evidence="6">Multidrug and toxic compound extrusion protein</fullName>
    </alternativeName>
</protein>
<evidence type="ECO:0000256" key="2">
    <source>
        <dbReference type="ARBA" id="ARBA00010199"/>
    </source>
</evidence>
<feature type="transmembrane region" description="Helical" evidence="6">
    <location>
        <begin position="514"/>
        <end position="533"/>
    </location>
</feature>
<dbReference type="InterPro" id="IPR002528">
    <property type="entry name" value="MATE_fam"/>
</dbReference>
<dbReference type="GO" id="GO:0042910">
    <property type="term" value="F:xenobiotic transmembrane transporter activity"/>
    <property type="evidence" value="ECO:0007669"/>
    <property type="project" value="InterPro"/>
</dbReference>
<comment type="caution">
    <text evidence="6">Lacks conserved residue(s) required for the propagation of feature annotation.</text>
</comment>
<accession>A0AAN9EIP1</accession>
<dbReference type="InterPro" id="IPR044644">
    <property type="entry name" value="DinF-like"/>
</dbReference>
<feature type="transmembrane region" description="Helical" evidence="6">
    <location>
        <begin position="214"/>
        <end position="235"/>
    </location>
</feature>
<evidence type="ECO:0000256" key="6">
    <source>
        <dbReference type="RuleBase" id="RU004914"/>
    </source>
</evidence>
<gene>
    <name evidence="8" type="ORF">RIF29_32348</name>
</gene>
<reference evidence="8 9" key="1">
    <citation type="submission" date="2024-01" db="EMBL/GenBank/DDBJ databases">
        <title>The genomes of 5 underutilized Papilionoideae crops provide insights into root nodulation and disease resistanc.</title>
        <authorList>
            <person name="Yuan L."/>
        </authorList>
    </citation>
    <scope>NUCLEOTIDE SEQUENCE [LARGE SCALE GENOMIC DNA]</scope>
    <source>
        <strain evidence="8">ZHUSHIDOU_FW_LH</strain>
        <tissue evidence="8">Leaf</tissue>
    </source>
</reference>
<evidence type="ECO:0000256" key="1">
    <source>
        <dbReference type="ARBA" id="ARBA00004141"/>
    </source>
</evidence>
<dbReference type="AlphaFoldDB" id="A0AAN9EIP1"/>
<evidence type="ECO:0000313" key="8">
    <source>
        <dbReference type="EMBL" id="KAK7257983.1"/>
    </source>
</evidence>
<comment type="subcellular location">
    <subcellularLocation>
        <location evidence="1">Membrane</location>
        <topology evidence="1">Multi-pass membrane protein</topology>
    </subcellularLocation>
</comment>
<feature type="transmembrane region" description="Helical" evidence="6">
    <location>
        <begin position="386"/>
        <end position="413"/>
    </location>
</feature>
<comment type="similarity">
    <text evidence="2 6">Belongs to the multi antimicrobial extrusion (MATE) (TC 2.A.66.1) family.</text>
</comment>
<dbReference type="PANTHER" id="PTHR42893:SF9">
    <property type="entry name" value="PROTEIN DETOXIFICATION 46, CHLOROPLASTIC"/>
    <property type="match status" value="1"/>
</dbReference>
<dbReference type="EMBL" id="JAYWIO010000006">
    <property type="protein sequence ID" value="KAK7257983.1"/>
    <property type="molecule type" value="Genomic_DNA"/>
</dbReference>
<dbReference type="PANTHER" id="PTHR42893">
    <property type="entry name" value="PROTEIN DETOXIFICATION 44, CHLOROPLASTIC-RELATED"/>
    <property type="match status" value="1"/>
</dbReference>
<dbReference type="GO" id="GO:0015297">
    <property type="term" value="F:antiporter activity"/>
    <property type="evidence" value="ECO:0007669"/>
    <property type="project" value="InterPro"/>
</dbReference>
<proteinExistence type="inferred from homology"/>
<evidence type="ECO:0000256" key="7">
    <source>
        <dbReference type="SAM" id="MobiDB-lite"/>
    </source>
</evidence>
<name>A0AAN9EIP1_CROPI</name>
<evidence type="ECO:0000256" key="5">
    <source>
        <dbReference type="ARBA" id="ARBA00023136"/>
    </source>
</evidence>
<dbReference type="GO" id="GO:0016020">
    <property type="term" value="C:membrane"/>
    <property type="evidence" value="ECO:0007669"/>
    <property type="project" value="UniProtKB-SubCell"/>
</dbReference>
<dbReference type="Proteomes" id="UP001372338">
    <property type="component" value="Unassembled WGS sequence"/>
</dbReference>
<feature type="transmembrane region" description="Helical" evidence="6">
    <location>
        <begin position="247"/>
        <end position="275"/>
    </location>
</feature>
<feature type="transmembrane region" description="Helical" evidence="6">
    <location>
        <begin position="539"/>
        <end position="559"/>
    </location>
</feature>
<feature type="region of interest" description="Disordered" evidence="7">
    <location>
        <begin position="117"/>
        <end position="142"/>
    </location>
</feature>
<keyword evidence="9" id="KW-1185">Reference proteome</keyword>
<feature type="transmembrane region" description="Helical" evidence="6">
    <location>
        <begin position="471"/>
        <end position="493"/>
    </location>
</feature>
<organism evidence="8 9">
    <name type="scientific">Crotalaria pallida</name>
    <name type="common">Smooth rattlebox</name>
    <name type="synonym">Crotalaria striata</name>
    <dbReference type="NCBI Taxonomy" id="3830"/>
    <lineage>
        <taxon>Eukaryota</taxon>
        <taxon>Viridiplantae</taxon>
        <taxon>Streptophyta</taxon>
        <taxon>Embryophyta</taxon>
        <taxon>Tracheophyta</taxon>
        <taxon>Spermatophyta</taxon>
        <taxon>Magnoliopsida</taxon>
        <taxon>eudicotyledons</taxon>
        <taxon>Gunneridae</taxon>
        <taxon>Pentapetalae</taxon>
        <taxon>rosids</taxon>
        <taxon>fabids</taxon>
        <taxon>Fabales</taxon>
        <taxon>Fabaceae</taxon>
        <taxon>Papilionoideae</taxon>
        <taxon>50 kb inversion clade</taxon>
        <taxon>genistoids sensu lato</taxon>
        <taxon>core genistoids</taxon>
        <taxon>Crotalarieae</taxon>
        <taxon>Crotalaria</taxon>
    </lineage>
</organism>
<evidence type="ECO:0000313" key="9">
    <source>
        <dbReference type="Proteomes" id="UP001372338"/>
    </source>
</evidence>
<comment type="caution">
    <text evidence="8">The sequence shown here is derived from an EMBL/GenBank/DDBJ whole genome shotgun (WGS) entry which is preliminary data.</text>
</comment>
<evidence type="ECO:0000256" key="3">
    <source>
        <dbReference type="ARBA" id="ARBA00022692"/>
    </source>
</evidence>
<keyword evidence="3 6" id="KW-0812">Transmembrane</keyword>
<evidence type="ECO:0000256" key="4">
    <source>
        <dbReference type="ARBA" id="ARBA00022989"/>
    </source>
</evidence>
<sequence>MSFHSLINERPKISQSTSVPVTVLQTTHSLSFPVLLESHSLHSIHSHRQTMALKLPPTTTLHPNLPLSPSLPPAFSNLHHHYLRRRFLPKNSATLPSNLSLIAPRLRLVTSRVVGGGQQELTAESESESESSGGGDNNNNNDVIEITVNEKSEKTELAEQSLWSQMKEIVMFTGPATGLWLCGPLMSLIDTAVIGQGSSIELAALGPATVVCDYTGYVFMFLSVATSNMVATALAKQDREEVQHHVSVLLFIGLACGIMMLLLTRLLGAATLAAFTGAKNVHLVPAANTYVQIRGLAWPALLIGSVAQSASLGMKDSWGPLKALAAASAINGIGDIILCTYLGYGIAGAAWATMASQVVAAYMMIQNLKEKGYNAFAFSIPSGKEFLSILALAAPVFVTMMSKVAFYSLLIYFATSMGTHTMAAHQVMGQVYNTCTVWGEPLSQTAQAFMPGLIYGINRSLAKARLLLRSLVIIGAVLGLLLGIVGTTVPWLFPNIFTSDQMVTQEMHRVLFPYFVALAVTPPTLSLEGTLLAGRDLSFISLSTLACFCLGALVLLIIGSRYGLQGCWFTLVGFQWARFSMALLRLLSPNGILYSEDLGRYELQKLRTA</sequence>